<keyword evidence="1" id="KW-0472">Membrane</keyword>
<dbReference type="AlphaFoldDB" id="A0A1H0JY57"/>
<dbReference type="EMBL" id="FNIL01000015">
    <property type="protein sequence ID" value="SDO48685.1"/>
    <property type="molecule type" value="Genomic_DNA"/>
</dbReference>
<feature type="transmembrane region" description="Helical" evidence="1">
    <location>
        <begin position="44"/>
        <end position="63"/>
    </location>
</feature>
<dbReference type="Pfam" id="PF11139">
    <property type="entry name" value="SfLAP"/>
    <property type="match status" value="1"/>
</dbReference>
<feature type="transmembrane region" description="Helical" evidence="1">
    <location>
        <begin position="75"/>
        <end position="94"/>
    </location>
</feature>
<dbReference type="InterPro" id="IPR021315">
    <property type="entry name" value="Gap/Sap"/>
</dbReference>
<feature type="transmembrane region" description="Helical" evidence="1">
    <location>
        <begin position="6"/>
        <end position="32"/>
    </location>
</feature>
<evidence type="ECO:0000313" key="2">
    <source>
        <dbReference type="EMBL" id="SDO48685.1"/>
    </source>
</evidence>
<keyword evidence="1" id="KW-1133">Transmembrane helix</keyword>
<proteinExistence type="predicted"/>
<name>A0A1H0JY57_9BACI</name>
<keyword evidence="3" id="KW-1185">Reference proteome</keyword>
<feature type="transmembrane region" description="Helical" evidence="1">
    <location>
        <begin position="114"/>
        <end position="135"/>
    </location>
</feature>
<organism evidence="2 3">
    <name type="scientific">Alkalicoccus daliensis</name>
    <dbReference type="NCBI Taxonomy" id="745820"/>
    <lineage>
        <taxon>Bacteria</taxon>
        <taxon>Bacillati</taxon>
        <taxon>Bacillota</taxon>
        <taxon>Bacilli</taxon>
        <taxon>Bacillales</taxon>
        <taxon>Bacillaceae</taxon>
        <taxon>Alkalicoccus</taxon>
    </lineage>
</organism>
<accession>A0A1H0JY57</accession>
<protein>
    <submittedName>
        <fullName evidence="2">Sap, sulfolipid-1-addressing protein</fullName>
    </submittedName>
</protein>
<dbReference type="RefSeq" id="WP_090843998.1">
    <property type="nucleotide sequence ID" value="NZ_FNIL01000015.1"/>
</dbReference>
<reference evidence="3" key="1">
    <citation type="submission" date="2016-10" db="EMBL/GenBank/DDBJ databases">
        <authorList>
            <person name="Varghese N."/>
            <person name="Submissions S."/>
        </authorList>
    </citation>
    <scope>NUCLEOTIDE SEQUENCE [LARGE SCALE GENOMIC DNA]</scope>
    <source>
        <strain evidence="3">CGMCC 1.10369</strain>
    </source>
</reference>
<feature type="transmembrane region" description="Helical" evidence="1">
    <location>
        <begin position="155"/>
        <end position="177"/>
    </location>
</feature>
<dbReference type="Proteomes" id="UP000198778">
    <property type="component" value="Unassembled WGS sequence"/>
</dbReference>
<evidence type="ECO:0000313" key="3">
    <source>
        <dbReference type="Proteomes" id="UP000198778"/>
    </source>
</evidence>
<gene>
    <name evidence="2" type="ORF">SAMN04488053_11536</name>
</gene>
<keyword evidence="1" id="KW-0812">Transmembrane</keyword>
<evidence type="ECO:0000256" key="1">
    <source>
        <dbReference type="SAM" id="Phobius"/>
    </source>
</evidence>
<dbReference type="OrthoDB" id="5114475at2"/>
<sequence>MLTLELVWTLTGLATLDALVTSTLYVVIVMLLTARRPAATSISYAFGALGSFFVLTMLLYFGSSYMAEMMNTFTFWVRSIVVFAAAGFFVYLGIKRFKSRPRHGMKLPGWVNPWTAFPFGILLMLMDIPFSFPMFLAVERLVELEITPQIASLTLFVYTLVSSLPTVLLIGVGLIFRRRAQNFLQRLLNRFTSGYAKASWRIAFIHFSLSAFCLSLLIVMIR</sequence>
<feature type="transmembrane region" description="Helical" evidence="1">
    <location>
        <begin position="198"/>
        <end position="221"/>
    </location>
</feature>